<protein>
    <submittedName>
        <fullName evidence="1">Uncharacterized protein</fullName>
    </submittedName>
</protein>
<gene>
    <name evidence="1" type="ORF">COT50_03890</name>
</gene>
<dbReference type="EMBL" id="PEYU01000087">
    <property type="protein sequence ID" value="PIS22082.1"/>
    <property type="molecule type" value="Genomic_DNA"/>
</dbReference>
<reference evidence="2" key="1">
    <citation type="submission" date="2017-09" db="EMBL/GenBank/DDBJ databases">
        <title>Depth-based differentiation of microbial function through sediment-hosted aquifers and enrichment of novel symbionts in the deep terrestrial subsurface.</title>
        <authorList>
            <person name="Probst A.J."/>
            <person name="Ladd B."/>
            <person name="Jarett J.K."/>
            <person name="Geller-Mcgrath D.E."/>
            <person name="Sieber C.M.K."/>
            <person name="Emerson J.B."/>
            <person name="Anantharaman K."/>
            <person name="Thomas B.C."/>
            <person name="Malmstrom R."/>
            <person name="Stieglmeier M."/>
            <person name="Klingl A."/>
            <person name="Woyke T."/>
            <person name="Ryan C.M."/>
            <person name="Banfield J.F."/>
        </authorList>
    </citation>
    <scope>NUCLEOTIDE SEQUENCE [LARGE SCALE GENOMIC DNA]</scope>
</reference>
<dbReference type="AlphaFoldDB" id="A0A2H0XB02"/>
<sequence length="129" mass="14395">MDNLEKVLQEIGQLLLPGGVFILEFANKLHAKSAIKNVAKLNFGYFKIDPISRASKDVTFLNFHPDFVEKALKNSGFKIKEKLSVSNFRNDAVKRTLSKGSLLVLENLLQKPFGLVNFGPSIFMKAVKA</sequence>
<evidence type="ECO:0000313" key="1">
    <source>
        <dbReference type="EMBL" id="PIS22082.1"/>
    </source>
</evidence>
<dbReference type="Gene3D" id="3.40.50.150">
    <property type="entry name" value="Vaccinia Virus protein VP39"/>
    <property type="match status" value="1"/>
</dbReference>
<dbReference type="SUPFAM" id="SSF53335">
    <property type="entry name" value="S-adenosyl-L-methionine-dependent methyltransferases"/>
    <property type="match status" value="1"/>
</dbReference>
<dbReference type="Proteomes" id="UP000231252">
    <property type="component" value="Unassembled WGS sequence"/>
</dbReference>
<proteinExistence type="predicted"/>
<comment type="caution">
    <text evidence="1">The sequence shown here is derived from an EMBL/GenBank/DDBJ whole genome shotgun (WGS) entry which is preliminary data.</text>
</comment>
<organism evidence="1 2">
    <name type="scientific">candidate division WWE3 bacterium CG08_land_8_20_14_0_20_41_10</name>
    <dbReference type="NCBI Taxonomy" id="1975085"/>
    <lineage>
        <taxon>Bacteria</taxon>
        <taxon>Katanobacteria</taxon>
    </lineage>
</organism>
<accession>A0A2H0XB02</accession>
<dbReference type="InterPro" id="IPR029063">
    <property type="entry name" value="SAM-dependent_MTases_sf"/>
</dbReference>
<evidence type="ECO:0000313" key="2">
    <source>
        <dbReference type="Proteomes" id="UP000231252"/>
    </source>
</evidence>
<name>A0A2H0XB02_UNCKA</name>